<proteinExistence type="predicted"/>
<name>A0ABU0RDG1_9MICO</name>
<keyword evidence="2" id="KW-1185">Reference proteome</keyword>
<dbReference type="RefSeq" id="WP_307044759.1">
    <property type="nucleotide sequence ID" value="NZ_JAUSYY010000001.1"/>
</dbReference>
<dbReference type="Proteomes" id="UP001239083">
    <property type="component" value="Unassembled WGS sequence"/>
</dbReference>
<reference evidence="1 2" key="1">
    <citation type="submission" date="2023-07" db="EMBL/GenBank/DDBJ databases">
        <title>Comparative genomics of wheat-associated soil bacteria to identify genetic determinants of phenazine resistance.</title>
        <authorList>
            <person name="Mouncey N."/>
        </authorList>
    </citation>
    <scope>NUCLEOTIDE SEQUENCE [LARGE SCALE GENOMIC DNA]</scope>
    <source>
        <strain evidence="1 2">V3I3</strain>
    </source>
</reference>
<gene>
    <name evidence="1" type="ORF">QFZ26_003675</name>
</gene>
<protein>
    <submittedName>
        <fullName evidence="1">Ferredoxin</fullName>
    </submittedName>
</protein>
<dbReference type="Pfam" id="PF13370">
    <property type="entry name" value="Fer4_13"/>
    <property type="match status" value="1"/>
</dbReference>
<evidence type="ECO:0000313" key="1">
    <source>
        <dbReference type="EMBL" id="MDQ0896120.1"/>
    </source>
</evidence>
<sequence>MLVAIPKCNCSRTVPSVFANLDENDGFVSVLDENPPQSEWAMVREAEDLCPSATIHIEKDDDSSGS</sequence>
<evidence type="ECO:0000313" key="2">
    <source>
        <dbReference type="Proteomes" id="UP001239083"/>
    </source>
</evidence>
<organism evidence="1 2">
    <name type="scientific">Agromyces ramosus</name>
    <dbReference type="NCBI Taxonomy" id="33879"/>
    <lineage>
        <taxon>Bacteria</taxon>
        <taxon>Bacillati</taxon>
        <taxon>Actinomycetota</taxon>
        <taxon>Actinomycetes</taxon>
        <taxon>Micrococcales</taxon>
        <taxon>Microbacteriaceae</taxon>
        <taxon>Agromyces</taxon>
    </lineage>
</organism>
<comment type="caution">
    <text evidence="1">The sequence shown here is derived from an EMBL/GenBank/DDBJ whole genome shotgun (WGS) entry which is preliminary data.</text>
</comment>
<dbReference type="Gene3D" id="3.30.70.20">
    <property type="match status" value="1"/>
</dbReference>
<accession>A0ABU0RDG1</accession>
<dbReference type="EMBL" id="JAUSYY010000001">
    <property type="protein sequence ID" value="MDQ0896120.1"/>
    <property type="molecule type" value="Genomic_DNA"/>
</dbReference>